<evidence type="ECO:0000313" key="9">
    <source>
        <dbReference type="EMBL" id="VDK63428.1"/>
    </source>
</evidence>
<name>A0A183DIL0_9BILA</name>
<dbReference type="InterPro" id="IPR023395">
    <property type="entry name" value="MCP_dom_sf"/>
</dbReference>
<keyword evidence="4" id="KW-0677">Repeat</keyword>
<protein>
    <submittedName>
        <fullName evidence="11">Calcium-binding mitochondrial carrier protein SCaMC-1</fullName>
    </submittedName>
</protein>
<evidence type="ECO:0000256" key="5">
    <source>
        <dbReference type="ARBA" id="ARBA00023136"/>
    </source>
</evidence>
<evidence type="ECO:0000313" key="11">
    <source>
        <dbReference type="WBParaSite" id="GPUH_0000856101-mRNA-1"/>
    </source>
</evidence>
<keyword evidence="5 6" id="KW-0472">Membrane</keyword>
<keyword evidence="10" id="KW-1185">Reference proteome</keyword>
<dbReference type="OrthoDB" id="270584at2759"/>
<keyword evidence="7" id="KW-0813">Transport</keyword>
<evidence type="ECO:0000313" key="10">
    <source>
        <dbReference type="Proteomes" id="UP000271098"/>
    </source>
</evidence>
<evidence type="ECO:0000256" key="1">
    <source>
        <dbReference type="ARBA" id="ARBA00004141"/>
    </source>
</evidence>
<dbReference type="WBParaSite" id="GPUH_0000856101-mRNA-1">
    <property type="protein sequence ID" value="GPUH_0000856101-mRNA-1"/>
    <property type="gene ID" value="GPUH_0000856101"/>
</dbReference>
<dbReference type="InterPro" id="IPR018108">
    <property type="entry name" value="MCP_transmembrane"/>
</dbReference>
<reference evidence="9 10" key="2">
    <citation type="submission" date="2018-11" db="EMBL/GenBank/DDBJ databases">
        <authorList>
            <consortium name="Pathogen Informatics"/>
        </authorList>
    </citation>
    <scope>NUCLEOTIDE SEQUENCE [LARGE SCALE GENOMIC DNA]</scope>
</reference>
<evidence type="ECO:0000256" key="2">
    <source>
        <dbReference type="ARBA" id="ARBA00006375"/>
    </source>
</evidence>
<feature type="repeat" description="Solcar" evidence="6">
    <location>
        <begin position="1"/>
        <end position="67"/>
    </location>
</feature>
<feature type="transmembrane region" description="Helical" evidence="8">
    <location>
        <begin position="38"/>
        <end position="56"/>
    </location>
</feature>
<accession>A0A183DIL0</accession>
<dbReference type="SUPFAM" id="SSF103506">
    <property type="entry name" value="Mitochondrial carrier"/>
    <property type="match status" value="1"/>
</dbReference>
<proteinExistence type="inferred from homology"/>
<feature type="transmembrane region" description="Helical" evidence="8">
    <location>
        <begin position="76"/>
        <end position="96"/>
    </location>
</feature>
<dbReference type="Pfam" id="PF00153">
    <property type="entry name" value="Mito_carr"/>
    <property type="match status" value="1"/>
</dbReference>
<sequence length="97" mass="10927">MNFFKVLKTRLALRRSGQLDKGLLHFAAKMYRKEGFRCFYKGIVPNLVGIIPYAGIDLAIYETLKRYYMKNYGAHPMANIIALPVCGACSSICGMLT</sequence>
<dbReference type="GO" id="GO:0016020">
    <property type="term" value="C:membrane"/>
    <property type="evidence" value="ECO:0007669"/>
    <property type="project" value="UniProtKB-SubCell"/>
</dbReference>
<evidence type="ECO:0000256" key="7">
    <source>
        <dbReference type="RuleBase" id="RU000488"/>
    </source>
</evidence>
<evidence type="ECO:0000256" key="3">
    <source>
        <dbReference type="ARBA" id="ARBA00022692"/>
    </source>
</evidence>
<reference evidence="11" key="1">
    <citation type="submission" date="2016-06" db="UniProtKB">
        <authorList>
            <consortium name="WormBaseParasite"/>
        </authorList>
    </citation>
    <scope>IDENTIFICATION</scope>
</reference>
<evidence type="ECO:0000256" key="8">
    <source>
        <dbReference type="SAM" id="Phobius"/>
    </source>
</evidence>
<dbReference type="AlphaFoldDB" id="A0A183DIL0"/>
<dbReference type="PROSITE" id="PS50920">
    <property type="entry name" value="SOLCAR"/>
    <property type="match status" value="1"/>
</dbReference>
<organism evidence="11">
    <name type="scientific">Gongylonema pulchrum</name>
    <dbReference type="NCBI Taxonomy" id="637853"/>
    <lineage>
        <taxon>Eukaryota</taxon>
        <taxon>Metazoa</taxon>
        <taxon>Ecdysozoa</taxon>
        <taxon>Nematoda</taxon>
        <taxon>Chromadorea</taxon>
        <taxon>Rhabditida</taxon>
        <taxon>Spirurina</taxon>
        <taxon>Spiruromorpha</taxon>
        <taxon>Spiruroidea</taxon>
        <taxon>Gongylonematidae</taxon>
        <taxon>Gongylonema</taxon>
    </lineage>
</organism>
<evidence type="ECO:0000256" key="4">
    <source>
        <dbReference type="ARBA" id="ARBA00022737"/>
    </source>
</evidence>
<keyword evidence="8" id="KW-1133">Transmembrane helix</keyword>
<keyword evidence="3 6" id="KW-0812">Transmembrane</keyword>
<dbReference type="Proteomes" id="UP000271098">
    <property type="component" value="Unassembled WGS sequence"/>
</dbReference>
<gene>
    <name evidence="9" type="ORF">GPUH_LOCUS8548</name>
</gene>
<comment type="subcellular location">
    <subcellularLocation>
        <location evidence="1">Membrane</location>
        <topology evidence="1">Multi-pass membrane protein</topology>
    </subcellularLocation>
</comment>
<dbReference type="PANTHER" id="PTHR24089">
    <property type="entry name" value="SOLUTE CARRIER FAMILY 25"/>
    <property type="match status" value="1"/>
</dbReference>
<evidence type="ECO:0000256" key="6">
    <source>
        <dbReference type="PROSITE-ProRule" id="PRU00282"/>
    </source>
</evidence>
<dbReference type="Gene3D" id="1.50.40.10">
    <property type="entry name" value="Mitochondrial carrier domain"/>
    <property type="match status" value="1"/>
</dbReference>
<comment type="similarity">
    <text evidence="2 7">Belongs to the mitochondrial carrier (TC 2.A.29) family.</text>
</comment>
<dbReference type="EMBL" id="UYRT01025269">
    <property type="protein sequence ID" value="VDK63428.1"/>
    <property type="molecule type" value="Genomic_DNA"/>
</dbReference>